<evidence type="ECO:0000259" key="6">
    <source>
        <dbReference type="Pfam" id="PF01764"/>
    </source>
</evidence>
<dbReference type="EMBL" id="ML178823">
    <property type="protein sequence ID" value="TFL02237.1"/>
    <property type="molecule type" value="Genomic_DNA"/>
</dbReference>
<evidence type="ECO:0000256" key="4">
    <source>
        <dbReference type="ARBA" id="ARBA00048461"/>
    </source>
</evidence>
<dbReference type="AlphaFoldDB" id="A0A5C3QL41"/>
<dbReference type="PANTHER" id="PTHR45856:SF25">
    <property type="entry name" value="FUNGAL LIPASE-LIKE DOMAIN-CONTAINING PROTEIN"/>
    <property type="match status" value="1"/>
</dbReference>
<dbReference type="Gene3D" id="3.40.50.1820">
    <property type="entry name" value="alpha/beta hydrolase"/>
    <property type="match status" value="1"/>
</dbReference>
<feature type="domain" description="Fungal lipase-type" evidence="6">
    <location>
        <begin position="137"/>
        <end position="281"/>
    </location>
</feature>
<sequence length="342" mass="36654">MKSIRRGVGILLSLTSILATRAGSEIKDISPSPRTHDEFGQPLPSELAAYTREKEAQQASANILDVTPLGDSQIDAFRTYAVYAGTAYCLPASTATWTCGSSCDANPSFVTTASGGDGAFVQFWYVGWDPTLKTVIVAHQGTHATKIVPVIVDMNIILRPLSPRLFRLGVPFGVLVHSGFADAQERSAKAVLKAVRTTIGKYRATRVAVVGHSLGAAIGMLSALHLKHQLPPWIEMQFRGFGMPRTGNQGFADYIDSFFGTSGAVQRISNLRDPVPILPTRLLQYSHTSGEVHITEDDVWNACGGQDNMDERCSVGGVPIFLGGNVLDHGGPYGGYVMGEGC</sequence>
<evidence type="ECO:0000256" key="3">
    <source>
        <dbReference type="ARBA" id="ARBA00047591"/>
    </source>
</evidence>
<organism evidence="7 8">
    <name type="scientific">Pterulicium gracile</name>
    <dbReference type="NCBI Taxonomy" id="1884261"/>
    <lineage>
        <taxon>Eukaryota</taxon>
        <taxon>Fungi</taxon>
        <taxon>Dikarya</taxon>
        <taxon>Basidiomycota</taxon>
        <taxon>Agaricomycotina</taxon>
        <taxon>Agaricomycetes</taxon>
        <taxon>Agaricomycetidae</taxon>
        <taxon>Agaricales</taxon>
        <taxon>Pleurotineae</taxon>
        <taxon>Pterulaceae</taxon>
        <taxon>Pterulicium</taxon>
    </lineage>
</organism>
<dbReference type="CDD" id="cd00519">
    <property type="entry name" value="Lipase_3"/>
    <property type="match status" value="1"/>
</dbReference>
<dbReference type="PANTHER" id="PTHR45856">
    <property type="entry name" value="ALPHA/BETA-HYDROLASES SUPERFAMILY PROTEIN"/>
    <property type="match status" value="1"/>
</dbReference>
<feature type="signal peptide" evidence="5">
    <location>
        <begin position="1"/>
        <end position="22"/>
    </location>
</feature>
<gene>
    <name evidence="7" type="ORF">BDV98DRAFT_547872</name>
</gene>
<comment type="similarity">
    <text evidence="2">Belongs to the AB hydrolase superfamily. Lipase family. Class 3 subfamily.</text>
</comment>
<dbReference type="InterPro" id="IPR002921">
    <property type="entry name" value="Fungal_lipase-type"/>
</dbReference>
<evidence type="ECO:0000256" key="2">
    <source>
        <dbReference type="ARBA" id="ARBA00043996"/>
    </source>
</evidence>
<dbReference type="Proteomes" id="UP000305067">
    <property type="component" value="Unassembled WGS sequence"/>
</dbReference>
<reference evidence="7 8" key="1">
    <citation type="journal article" date="2019" name="Nat. Ecol. Evol.">
        <title>Megaphylogeny resolves global patterns of mushroom evolution.</title>
        <authorList>
            <person name="Varga T."/>
            <person name="Krizsan K."/>
            <person name="Foldi C."/>
            <person name="Dima B."/>
            <person name="Sanchez-Garcia M."/>
            <person name="Sanchez-Ramirez S."/>
            <person name="Szollosi G.J."/>
            <person name="Szarkandi J.G."/>
            <person name="Papp V."/>
            <person name="Albert L."/>
            <person name="Andreopoulos W."/>
            <person name="Angelini C."/>
            <person name="Antonin V."/>
            <person name="Barry K.W."/>
            <person name="Bougher N.L."/>
            <person name="Buchanan P."/>
            <person name="Buyck B."/>
            <person name="Bense V."/>
            <person name="Catcheside P."/>
            <person name="Chovatia M."/>
            <person name="Cooper J."/>
            <person name="Damon W."/>
            <person name="Desjardin D."/>
            <person name="Finy P."/>
            <person name="Geml J."/>
            <person name="Haridas S."/>
            <person name="Hughes K."/>
            <person name="Justo A."/>
            <person name="Karasinski D."/>
            <person name="Kautmanova I."/>
            <person name="Kiss B."/>
            <person name="Kocsube S."/>
            <person name="Kotiranta H."/>
            <person name="LaButti K.M."/>
            <person name="Lechner B.E."/>
            <person name="Liimatainen K."/>
            <person name="Lipzen A."/>
            <person name="Lukacs Z."/>
            <person name="Mihaltcheva S."/>
            <person name="Morgado L.N."/>
            <person name="Niskanen T."/>
            <person name="Noordeloos M.E."/>
            <person name="Ohm R.A."/>
            <person name="Ortiz-Santana B."/>
            <person name="Ovrebo C."/>
            <person name="Racz N."/>
            <person name="Riley R."/>
            <person name="Savchenko A."/>
            <person name="Shiryaev A."/>
            <person name="Soop K."/>
            <person name="Spirin V."/>
            <person name="Szebenyi C."/>
            <person name="Tomsovsky M."/>
            <person name="Tulloss R.E."/>
            <person name="Uehling J."/>
            <person name="Grigoriev I.V."/>
            <person name="Vagvolgyi C."/>
            <person name="Papp T."/>
            <person name="Martin F.M."/>
            <person name="Miettinen O."/>
            <person name="Hibbett D.S."/>
            <person name="Nagy L.G."/>
        </authorList>
    </citation>
    <scope>NUCLEOTIDE SEQUENCE [LARGE SCALE GENOMIC DNA]</scope>
    <source>
        <strain evidence="7 8">CBS 309.79</strain>
    </source>
</reference>
<keyword evidence="5" id="KW-0732">Signal</keyword>
<dbReference type="InterPro" id="IPR051218">
    <property type="entry name" value="Sec_MonoDiacylglyc_Lipase"/>
</dbReference>
<dbReference type="InterPro" id="IPR029058">
    <property type="entry name" value="AB_hydrolase_fold"/>
</dbReference>
<evidence type="ECO:0000313" key="8">
    <source>
        <dbReference type="Proteomes" id="UP000305067"/>
    </source>
</evidence>
<dbReference type="GO" id="GO:0006629">
    <property type="term" value="P:lipid metabolic process"/>
    <property type="evidence" value="ECO:0007669"/>
    <property type="project" value="InterPro"/>
</dbReference>
<dbReference type="Pfam" id="PF01764">
    <property type="entry name" value="Lipase_3"/>
    <property type="match status" value="1"/>
</dbReference>
<dbReference type="OrthoDB" id="426718at2759"/>
<feature type="chain" id="PRO_5022788859" evidence="5">
    <location>
        <begin position="23"/>
        <end position="342"/>
    </location>
</feature>
<name>A0A5C3QL41_9AGAR</name>
<accession>A0A5C3QL41</accession>
<protein>
    <submittedName>
        <fullName evidence="7">Lipase</fullName>
    </submittedName>
</protein>
<keyword evidence="8" id="KW-1185">Reference proteome</keyword>
<comment type="catalytic activity">
    <reaction evidence="4">
        <text>a monoacylglycerol + H2O = glycerol + a fatty acid + H(+)</text>
        <dbReference type="Rhea" id="RHEA:15245"/>
        <dbReference type="ChEBI" id="CHEBI:15377"/>
        <dbReference type="ChEBI" id="CHEBI:15378"/>
        <dbReference type="ChEBI" id="CHEBI:17408"/>
        <dbReference type="ChEBI" id="CHEBI:17754"/>
        <dbReference type="ChEBI" id="CHEBI:28868"/>
    </reaction>
</comment>
<proteinExistence type="inferred from homology"/>
<evidence type="ECO:0000313" key="7">
    <source>
        <dbReference type="EMBL" id="TFL02237.1"/>
    </source>
</evidence>
<dbReference type="SUPFAM" id="SSF53474">
    <property type="entry name" value="alpha/beta-Hydrolases"/>
    <property type="match status" value="1"/>
</dbReference>
<evidence type="ECO:0000256" key="1">
    <source>
        <dbReference type="ARBA" id="ARBA00023157"/>
    </source>
</evidence>
<evidence type="ECO:0000256" key="5">
    <source>
        <dbReference type="SAM" id="SignalP"/>
    </source>
</evidence>
<keyword evidence="1" id="KW-1015">Disulfide bond</keyword>
<comment type="catalytic activity">
    <reaction evidence="3">
        <text>a diacylglycerol + H2O = a monoacylglycerol + a fatty acid + H(+)</text>
        <dbReference type="Rhea" id="RHEA:32731"/>
        <dbReference type="ChEBI" id="CHEBI:15377"/>
        <dbReference type="ChEBI" id="CHEBI:15378"/>
        <dbReference type="ChEBI" id="CHEBI:17408"/>
        <dbReference type="ChEBI" id="CHEBI:18035"/>
        <dbReference type="ChEBI" id="CHEBI:28868"/>
    </reaction>
</comment>